<keyword evidence="1" id="KW-0812">Transmembrane</keyword>
<keyword evidence="3" id="KW-1185">Reference proteome</keyword>
<proteinExistence type="predicted"/>
<reference evidence="2 3" key="1">
    <citation type="submission" date="2021-01" db="EMBL/GenBank/DDBJ databases">
        <title>Whole genome shotgun sequence of Asanoa siamensis NBRC 107932.</title>
        <authorList>
            <person name="Komaki H."/>
            <person name="Tamura T."/>
        </authorList>
    </citation>
    <scope>NUCLEOTIDE SEQUENCE [LARGE SCALE GENOMIC DNA]</scope>
    <source>
        <strain evidence="2 3">NBRC 107932</strain>
    </source>
</reference>
<name>A0ABQ4CY27_9ACTN</name>
<dbReference type="EMBL" id="BONE01000055">
    <property type="protein sequence ID" value="GIF76175.1"/>
    <property type="molecule type" value="Genomic_DNA"/>
</dbReference>
<gene>
    <name evidence="2" type="ORF">Asi02nite_56930</name>
</gene>
<feature type="transmembrane region" description="Helical" evidence="1">
    <location>
        <begin position="43"/>
        <end position="67"/>
    </location>
</feature>
<evidence type="ECO:0000313" key="2">
    <source>
        <dbReference type="EMBL" id="GIF76175.1"/>
    </source>
</evidence>
<dbReference type="Proteomes" id="UP000604117">
    <property type="component" value="Unassembled WGS sequence"/>
</dbReference>
<accession>A0ABQ4CY27</accession>
<comment type="caution">
    <text evidence="2">The sequence shown here is derived from an EMBL/GenBank/DDBJ whole genome shotgun (WGS) entry which is preliminary data.</text>
</comment>
<sequence>MDIDESERVVEPVSRLAVVSYALLVVFLIAWFFYGWLVLRQGLIASIGESAGTGFATLVVISIIGSIRRAKG</sequence>
<protein>
    <submittedName>
        <fullName evidence="2">Uncharacterized protein</fullName>
    </submittedName>
</protein>
<dbReference type="RefSeq" id="WP_203717020.1">
    <property type="nucleotide sequence ID" value="NZ_BONE01000055.1"/>
</dbReference>
<organism evidence="2 3">
    <name type="scientific">Asanoa siamensis</name>
    <dbReference type="NCBI Taxonomy" id="926357"/>
    <lineage>
        <taxon>Bacteria</taxon>
        <taxon>Bacillati</taxon>
        <taxon>Actinomycetota</taxon>
        <taxon>Actinomycetes</taxon>
        <taxon>Micromonosporales</taxon>
        <taxon>Micromonosporaceae</taxon>
        <taxon>Asanoa</taxon>
    </lineage>
</organism>
<evidence type="ECO:0000313" key="3">
    <source>
        <dbReference type="Proteomes" id="UP000604117"/>
    </source>
</evidence>
<keyword evidence="1" id="KW-1133">Transmembrane helix</keyword>
<evidence type="ECO:0000256" key="1">
    <source>
        <dbReference type="SAM" id="Phobius"/>
    </source>
</evidence>
<feature type="transmembrane region" description="Helical" evidence="1">
    <location>
        <begin position="16"/>
        <end position="37"/>
    </location>
</feature>
<keyword evidence="1" id="KW-0472">Membrane</keyword>